<keyword evidence="7" id="KW-1185">Reference proteome</keyword>
<dbReference type="InterPro" id="IPR000836">
    <property type="entry name" value="PRTase_dom"/>
</dbReference>
<dbReference type="SUPFAM" id="SSF53271">
    <property type="entry name" value="PRTase-like"/>
    <property type="match status" value="1"/>
</dbReference>
<dbReference type="Gene3D" id="3.40.50.2020">
    <property type="match status" value="1"/>
</dbReference>
<dbReference type="InterPro" id="IPR023050">
    <property type="entry name" value="PyrR"/>
</dbReference>
<comment type="similarity">
    <text evidence="1 4">Belongs to the purine/pyrimidine phosphoribosyltransferase family. PyrR subfamily.</text>
</comment>
<dbReference type="PANTHER" id="PTHR11608">
    <property type="entry name" value="BIFUNCTIONAL PROTEIN PYRR"/>
    <property type="match status" value="1"/>
</dbReference>
<evidence type="ECO:0000256" key="1">
    <source>
        <dbReference type="ARBA" id="ARBA00005565"/>
    </source>
</evidence>
<dbReference type="NCBIfam" id="NF003547">
    <property type="entry name" value="PRK05205.1-3"/>
    <property type="match status" value="1"/>
</dbReference>
<dbReference type="GeneID" id="83695040"/>
<dbReference type="GO" id="GO:0006355">
    <property type="term" value="P:regulation of DNA-templated transcription"/>
    <property type="evidence" value="ECO:0007669"/>
    <property type="project" value="UniProtKB-UniRule"/>
</dbReference>
<comment type="catalytic activity">
    <reaction evidence="4">
        <text>UMP + diphosphate = 5-phospho-alpha-D-ribose 1-diphosphate + uracil</text>
        <dbReference type="Rhea" id="RHEA:13017"/>
        <dbReference type="ChEBI" id="CHEBI:17568"/>
        <dbReference type="ChEBI" id="CHEBI:33019"/>
        <dbReference type="ChEBI" id="CHEBI:57865"/>
        <dbReference type="ChEBI" id="CHEBI:58017"/>
        <dbReference type="EC" id="2.4.2.9"/>
    </reaction>
</comment>
<keyword evidence="2 4" id="KW-0805">Transcription regulation</keyword>
<organism evidence="6 7">
    <name type="scientific">Auritidibacter ignavus</name>
    <dbReference type="NCBI Taxonomy" id="678932"/>
    <lineage>
        <taxon>Bacteria</taxon>
        <taxon>Bacillati</taxon>
        <taxon>Actinomycetota</taxon>
        <taxon>Actinomycetes</taxon>
        <taxon>Micrococcales</taxon>
        <taxon>Micrococcaceae</taxon>
        <taxon>Auritidibacter</taxon>
    </lineage>
</organism>
<name>A0AAJ6AIC7_9MICC</name>
<feature type="domain" description="Phosphoribosyltransferase" evidence="5">
    <location>
        <begin position="25"/>
        <end position="161"/>
    </location>
</feature>
<dbReference type="FunFam" id="3.40.50.2020:FF:000020">
    <property type="entry name" value="Bifunctional protein PyrR"/>
    <property type="match status" value="1"/>
</dbReference>
<dbReference type="InterPro" id="IPR050137">
    <property type="entry name" value="PyrR_bifunctional"/>
</dbReference>
<dbReference type="PANTHER" id="PTHR11608:SF0">
    <property type="entry name" value="BIFUNCTIONAL PROTEIN PYRR"/>
    <property type="match status" value="1"/>
</dbReference>
<dbReference type="Pfam" id="PF00156">
    <property type="entry name" value="Pribosyltran"/>
    <property type="match status" value="1"/>
</dbReference>
<dbReference type="GO" id="GO:0004845">
    <property type="term" value="F:uracil phosphoribosyltransferase activity"/>
    <property type="evidence" value="ECO:0007669"/>
    <property type="project" value="UniProtKB-UniRule"/>
</dbReference>
<proteinExistence type="inferred from homology"/>
<sequence length="203" mass="21957">MGDFVEPKNPASRPARVVANAADIDRALTRMAHEILESNHGSDQLVVLGIPRRGVPLAHRISEKIAGIDPDFDATERTGTLDITLYRDDLRTQASRIPVPTSLPRNGIDDAVVVLVDDVLFSGRTVRAGLDALSDIGRPAAVRLAVLVDRGHRQLPIRADHVGKNLPTSTAERVSVWLEDVDGTEHEDCVIISDTVVTATGVR</sequence>
<dbReference type="RefSeq" id="WP_110098421.1">
    <property type="nucleotide sequence ID" value="NZ_CP122561.1"/>
</dbReference>
<dbReference type="Proteomes" id="UP001224674">
    <property type="component" value="Chromosome"/>
</dbReference>
<comment type="function">
    <text evidence="4">Regulates the transcription of the pyrimidine nucleotide (pyr) operon in response to exogenous pyrimidines.</text>
</comment>
<evidence type="ECO:0000256" key="3">
    <source>
        <dbReference type="ARBA" id="ARBA00023163"/>
    </source>
</evidence>
<accession>A0AAJ6AIC7</accession>
<gene>
    <name evidence="4 6" type="primary">pyrR</name>
    <name evidence="6" type="ORF">QDX21_03260</name>
</gene>
<comment type="function">
    <text evidence="4">Also displays a weak uracil phosphoribosyltransferase activity which is not physiologically significant.</text>
</comment>
<dbReference type="InterPro" id="IPR029057">
    <property type="entry name" value="PRTase-like"/>
</dbReference>
<evidence type="ECO:0000259" key="5">
    <source>
        <dbReference type="Pfam" id="PF00156"/>
    </source>
</evidence>
<evidence type="ECO:0000313" key="7">
    <source>
        <dbReference type="Proteomes" id="UP001224674"/>
    </source>
</evidence>
<keyword evidence="4 6" id="KW-0808">Transferase</keyword>
<evidence type="ECO:0000313" key="6">
    <source>
        <dbReference type="EMBL" id="WGH93830.1"/>
    </source>
</evidence>
<feature type="short sequence motif" description="PRPP-binding" evidence="4">
    <location>
        <begin position="113"/>
        <end position="125"/>
    </location>
</feature>
<evidence type="ECO:0000256" key="4">
    <source>
        <dbReference type="HAMAP-Rule" id="MF_01219"/>
    </source>
</evidence>
<keyword evidence="3 4" id="KW-0804">Transcription</keyword>
<keyword evidence="4 6" id="KW-0328">Glycosyltransferase</keyword>
<dbReference type="EMBL" id="CP122566">
    <property type="protein sequence ID" value="WGH93830.1"/>
    <property type="molecule type" value="Genomic_DNA"/>
</dbReference>
<reference evidence="6 7" key="1">
    <citation type="submission" date="2023-03" db="EMBL/GenBank/DDBJ databases">
        <title>Complete genome sequences of several Auritidibacter ignavus strains isolated from ear infections.</title>
        <authorList>
            <person name="Baehr T."/>
            <person name="Baumhoegger A.M."/>
        </authorList>
    </citation>
    <scope>NUCLEOTIDE SEQUENCE [LARGE SCALE GENOMIC DNA]</scope>
    <source>
        <strain evidence="6 7">BABAE-6</strain>
    </source>
</reference>
<dbReference type="EC" id="2.4.2.9" evidence="4"/>
<dbReference type="HAMAP" id="MF_01219">
    <property type="entry name" value="PyrR"/>
    <property type="match status" value="1"/>
</dbReference>
<dbReference type="NCBIfam" id="NF003549">
    <property type="entry name" value="PRK05205.1-5"/>
    <property type="match status" value="1"/>
</dbReference>
<evidence type="ECO:0000256" key="2">
    <source>
        <dbReference type="ARBA" id="ARBA00023015"/>
    </source>
</evidence>
<protein>
    <recommendedName>
        <fullName evidence="4">Bifunctional protein PyrR</fullName>
    </recommendedName>
    <domain>
        <recommendedName>
            <fullName evidence="4">Pyrimidine operon regulatory protein</fullName>
        </recommendedName>
    </domain>
    <domain>
        <recommendedName>
            <fullName evidence="4">Uracil phosphoribosyltransferase</fullName>
            <shortName evidence="4">UPRTase</shortName>
            <ecNumber evidence="4">2.4.2.9</ecNumber>
        </recommendedName>
    </domain>
</protein>
<dbReference type="AlphaFoldDB" id="A0AAJ6AIC7"/>